<dbReference type="Pfam" id="PF01926">
    <property type="entry name" value="MMR_HSR1"/>
    <property type="match status" value="1"/>
</dbReference>
<dbReference type="GO" id="GO:0042254">
    <property type="term" value="P:ribosome biogenesis"/>
    <property type="evidence" value="ECO:0007669"/>
    <property type="project" value="UniProtKB-UniRule"/>
</dbReference>
<comment type="similarity">
    <text evidence="1">Belongs to the TRAFAC class OBG-HflX-like GTPase superfamily. OBG GTPase family.</text>
</comment>
<reference evidence="7" key="1">
    <citation type="submission" date="2020-04" db="EMBL/GenBank/DDBJ databases">
        <authorList>
            <person name="Zhang T."/>
        </authorList>
    </citation>
    <scope>NUCLEOTIDE SEQUENCE</scope>
    <source>
        <strain evidence="7">HKST-UBA13</strain>
    </source>
</reference>
<dbReference type="SUPFAM" id="SSF52540">
    <property type="entry name" value="P-loop containing nucleoside triphosphate hydrolases"/>
    <property type="match status" value="1"/>
</dbReference>
<dbReference type="GO" id="GO:0000287">
    <property type="term" value="F:magnesium ion binding"/>
    <property type="evidence" value="ECO:0007669"/>
    <property type="project" value="InterPro"/>
</dbReference>
<dbReference type="InterPro" id="IPR031167">
    <property type="entry name" value="G_OBG"/>
</dbReference>
<sequence length="294" mass="32869">MKFKDKIRLECKAGDGGNGIASMGPFRKSDGGDGGKGGNFYIKGSRSRYDLGHIIQDNIYKAEDGERGGKNQLTGAGGDDYYLDVPLATVVYNDLGEKVAEVTKDEEIVMLLEGGKGGRGNYSFRGSKEYGNWEKWTPGEKMPVTQFRFELELQSDFIFIGYPNAGKSTILNELTNANAKVAPYEFTTIDPQKGRLDDITLLDLPGLIEGTFEGKGLGTGFVKHTKRSKYVAHFVSFENKDMLEKYKSMREELKNIDEELFNKPEIIILSKSDEVSEDEEKDMIKKFKKETGKD</sequence>
<evidence type="ECO:0000259" key="6">
    <source>
        <dbReference type="PROSITE" id="PS51883"/>
    </source>
</evidence>
<dbReference type="EMBL" id="JAGQLJ010000153">
    <property type="protein sequence ID" value="MCA9381661.1"/>
    <property type="molecule type" value="Genomic_DNA"/>
</dbReference>
<dbReference type="GO" id="GO:0005525">
    <property type="term" value="F:GTP binding"/>
    <property type="evidence" value="ECO:0007669"/>
    <property type="project" value="UniProtKB-KW"/>
</dbReference>
<dbReference type="PANTHER" id="PTHR11702">
    <property type="entry name" value="DEVELOPMENTALLY REGULATED GTP-BINDING PROTEIN-RELATED"/>
    <property type="match status" value="1"/>
</dbReference>
<dbReference type="GO" id="GO:0003924">
    <property type="term" value="F:GTPase activity"/>
    <property type="evidence" value="ECO:0007669"/>
    <property type="project" value="InterPro"/>
</dbReference>
<proteinExistence type="inferred from homology"/>
<dbReference type="PROSITE" id="PS51883">
    <property type="entry name" value="OBG"/>
    <property type="match status" value="1"/>
</dbReference>
<feature type="non-terminal residue" evidence="7">
    <location>
        <position position="294"/>
    </location>
</feature>
<dbReference type="InterPro" id="IPR006073">
    <property type="entry name" value="GTP-bd"/>
</dbReference>
<comment type="caution">
    <text evidence="7">The sequence shown here is derived from an EMBL/GenBank/DDBJ whole genome shotgun (WGS) entry which is preliminary data.</text>
</comment>
<dbReference type="InterPro" id="IPR027417">
    <property type="entry name" value="P-loop_NTPase"/>
</dbReference>
<dbReference type="Pfam" id="PF01018">
    <property type="entry name" value="GTP1_OBG"/>
    <property type="match status" value="1"/>
</dbReference>
<evidence type="ECO:0000256" key="2">
    <source>
        <dbReference type="ARBA" id="ARBA00022741"/>
    </source>
</evidence>
<reference evidence="7" key="2">
    <citation type="journal article" date="2021" name="Microbiome">
        <title>Successional dynamics and alternative stable states in a saline activated sludge microbial community over 9 years.</title>
        <authorList>
            <person name="Wang Y."/>
            <person name="Ye J."/>
            <person name="Ju F."/>
            <person name="Liu L."/>
            <person name="Boyd J.A."/>
            <person name="Deng Y."/>
            <person name="Parks D.H."/>
            <person name="Jiang X."/>
            <person name="Yin X."/>
            <person name="Woodcroft B.J."/>
            <person name="Tyson G.W."/>
            <person name="Hugenholtz P."/>
            <person name="Polz M.F."/>
            <person name="Zhang T."/>
        </authorList>
    </citation>
    <scope>NUCLEOTIDE SEQUENCE</scope>
    <source>
        <strain evidence="7">HKST-UBA13</strain>
    </source>
</reference>
<evidence type="ECO:0000259" key="5">
    <source>
        <dbReference type="PROSITE" id="PS51710"/>
    </source>
</evidence>
<dbReference type="SUPFAM" id="SSF82051">
    <property type="entry name" value="Obg GTP-binding protein N-terminal domain"/>
    <property type="match status" value="1"/>
</dbReference>
<evidence type="ECO:0000313" key="7">
    <source>
        <dbReference type="EMBL" id="MCA9381661.1"/>
    </source>
</evidence>
<name>A0A955L2S3_9BACT</name>
<gene>
    <name evidence="7" type="ORF">KC678_05325</name>
</gene>
<dbReference type="Gene3D" id="3.40.50.300">
    <property type="entry name" value="P-loop containing nucleotide triphosphate hydrolases"/>
    <property type="match status" value="1"/>
</dbReference>
<dbReference type="Gene3D" id="2.70.210.12">
    <property type="entry name" value="GTP1/OBG domain"/>
    <property type="match status" value="1"/>
</dbReference>
<dbReference type="PANTHER" id="PTHR11702:SF44">
    <property type="entry name" value="GTP-BINDING PROTEIN OBGC, CHLOROPLASTIC"/>
    <property type="match status" value="1"/>
</dbReference>
<protein>
    <submittedName>
        <fullName evidence="7">50S ribosome-binding GTPase</fullName>
    </submittedName>
</protein>
<dbReference type="PRINTS" id="PR00326">
    <property type="entry name" value="GTP1OBG"/>
</dbReference>
<evidence type="ECO:0000313" key="8">
    <source>
        <dbReference type="Proteomes" id="UP000775877"/>
    </source>
</evidence>
<dbReference type="InterPro" id="IPR014100">
    <property type="entry name" value="GTP-bd_Obg/CgtA"/>
</dbReference>
<evidence type="ECO:0000256" key="1">
    <source>
        <dbReference type="ARBA" id="ARBA00007699"/>
    </source>
</evidence>
<dbReference type="AlphaFoldDB" id="A0A955L2S3"/>
<dbReference type="InterPro" id="IPR036726">
    <property type="entry name" value="GTP1_OBG_dom_sf"/>
</dbReference>
<dbReference type="InterPro" id="IPR045086">
    <property type="entry name" value="OBG_GTPase"/>
</dbReference>
<dbReference type="PROSITE" id="PS51710">
    <property type="entry name" value="G_OBG"/>
    <property type="match status" value="1"/>
</dbReference>
<accession>A0A955L2S3</accession>
<organism evidence="7 8">
    <name type="scientific">Candidatus Dojkabacteria bacterium</name>
    <dbReference type="NCBI Taxonomy" id="2099670"/>
    <lineage>
        <taxon>Bacteria</taxon>
        <taxon>Candidatus Dojkabacteria</taxon>
    </lineage>
</organism>
<dbReference type="PIRSF" id="PIRSF002401">
    <property type="entry name" value="GTP_bd_Obg/CgtA"/>
    <property type="match status" value="1"/>
</dbReference>
<evidence type="ECO:0000256" key="3">
    <source>
        <dbReference type="ARBA" id="ARBA00022842"/>
    </source>
</evidence>
<feature type="domain" description="Obg" evidence="6">
    <location>
        <begin position="1"/>
        <end position="154"/>
    </location>
</feature>
<keyword evidence="3" id="KW-0460">Magnesium</keyword>
<evidence type="ECO:0000256" key="4">
    <source>
        <dbReference type="ARBA" id="ARBA00023134"/>
    </source>
</evidence>
<dbReference type="Proteomes" id="UP000775877">
    <property type="component" value="Unassembled WGS sequence"/>
</dbReference>
<keyword evidence="2" id="KW-0547">Nucleotide-binding</keyword>
<feature type="domain" description="OBG-type G" evidence="5">
    <location>
        <begin position="155"/>
        <end position="294"/>
    </location>
</feature>
<dbReference type="InterPro" id="IPR006169">
    <property type="entry name" value="GTP1_OBG_dom"/>
</dbReference>
<keyword evidence="4" id="KW-0342">GTP-binding</keyword>